<dbReference type="GO" id="GO:0045493">
    <property type="term" value="P:xylan catabolic process"/>
    <property type="evidence" value="ECO:0007669"/>
    <property type="project" value="UniProtKB-KW"/>
</dbReference>
<gene>
    <name evidence="8" type="primary">xynA</name>
    <name evidence="8" type="ORF">Fuma_02997</name>
</gene>
<keyword evidence="2" id="KW-0119">Carbohydrate metabolism</keyword>
<evidence type="ECO:0000256" key="2">
    <source>
        <dbReference type="ARBA" id="ARBA00023277"/>
    </source>
</evidence>
<dbReference type="Proteomes" id="UP000187735">
    <property type="component" value="Chromosome"/>
</dbReference>
<evidence type="ECO:0000313" key="8">
    <source>
        <dbReference type="EMBL" id="APZ93380.1"/>
    </source>
</evidence>
<evidence type="ECO:0000256" key="3">
    <source>
        <dbReference type="ARBA" id="ARBA00023295"/>
    </source>
</evidence>
<dbReference type="Gene3D" id="3.20.20.80">
    <property type="entry name" value="Glycosidases"/>
    <property type="match status" value="1"/>
</dbReference>
<dbReference type="InterPro" id="IPR001000">
    <property type="entry name" value="GH10_dom"/>
</dbReference>
<accession>A0A1P8WH64</accession>
<dbReference type="InterPro" id="IPR044846">
    <property type="entry name" value="GH10"/>
</dbReference>
<dbReference type="InterPro" id="IPR017853">
    <property type="entry name" value="GH"/>
</dbReference>
<dbReference type="GO" id="GO:0031176">
    <property type="term" value="F:endo-1,4-beta-xylanase activity"/>
    <property type="evidence" value="ECO:0007669"/>
    <property type="project" value="UniProtKB-EC"/>
</dbReference>
<dbReference type="EMBL" id="CP017641">
    <property type="protein sequence ID" value="APZ93380.1"/>
    <property type="molecule type" value="Genomic_DNA"/>
</dbReference>
<evidence type="ECO:0000256" key="4">
    <source>
        <dbReference type="ARBA" id="ARBA00023326"/>
    </source>
</evidence>
<evidence type="ECO:0000256" key="6">
    <source>
        <dbReference type="SAM" id="SignalP"/>
    </source>
</evidence>
<reference evidence="8 9" key="1">
    <citation type="journal article" date="2016" name="Front. Microbiol.">
        <title>Fuerstia marisgermanicae gen. nov., sp. nov., an Unusual Member of the Phylum Planctomycetes from the German Wadden Sea.</title>
        <authorList>
            <person name="Kohn T."/>
            <person name="Heuer A."/>
            <person name="Jogler M."/>
            <person name="Vollmers J."/>
            <person name="Boedeker C."/>
            <person name="Bunk B."/>
            <person name="Rast P."/>
            <person name="Borchert D."/>
            <person name="Glockner I."/>
            <person name="Freese H.M."/>
            <person name="Klenk H.P."/>
            <person name="Overmann J."/>
            <person name="Kaster A.K."/>
            <person name="Rohde M."/>
            <person name="Wiegand S."/>
            <person name="Jogler C."/>
        </authorList>
    </citation>
    <scope>NUCLEOTIDE SEQUENCE [LARGE SCALE GENOMIC DNA]</scope>
    <source>
        <strain evidence="8 9">NH11</strain>
    </source>
</reference>
<evidence type="ECO:0000256" key="1">
    <source>
        <dbReference type="ARBA" id="ARBA00022801"/>
    </source>
</evidence>
<dbReference type="EC" id="3.2.1.8" evidence="8"/>
<dbReference type="STRING" id="1891926.Fuma_02997"/>
<protein>
    <submittedName>
        <fullName evidence="8">Endo-1,4-beta-xylanase A</fullName>
        <ecNumber evidence="8">3.2.1.8</ecNumber>
    </submittedName>
</protein>
<dbReference type="PROSITE" id="PS51760">
    <property type="entry name" value="GH10_2"/>
    <property type="match status" value="1"/>
</dbReference>
<name>A0A1P8WH64_9PLAN</name>
<dbReference type="Pfam" id="PF00331">
    <property type="entry name" value="Glyco_hydro_10"/>
    <property type="match status" value="1"/>
</dbReference>
<dbReference type="SUPFAM" id="SSF51445">
    <property type="entry name" value="(Trans)glycosidases"/>
    <property type="match status" value="1"/>
</dbReference>
<keyword evidence="4" id="KW-0624">Polysaccharide degradation</keyword>
<dbReference type="PANTHER" id="PTHR31490">
    <property type="entry name" value="GLYCOSYL HYDROLASE"/>
    <property type="match status" value="1"/>
</dbReference>
<evidence type="ECO:0000256" key="5">
    <source>
        <dbReference type="SAM" id="MobiDB-lite"/>
    </source>
</evidence>
<organism evidence="8 9">
    <name type="scientific">Fuerstiella marisgermanici</name>
    <dbReference type="NCBI Taxonomy" id="1891926"/>
    <lineage>
        <taxon>Bacteria</taxon>
        <taxon>Pseudomonadati</taxon>
        <taxon>Planctomycetota</taxon>
        <taxon>Planctomycetia</taxon>
        <taxon>Planctomycetales</taxon>
        <taxon>Planctomycetaceae</taxon>
        <taxon>Fuerstiella</taxon>
    </lineage>
</organism>
<keyword evidence="3 8" id="KW-0326">Glycosidase</keyword>
<dbReference type="AlphaFoldDB" id="A0A1P8WH64"/>
<evidence type="ECO:0000259" key="7">
    <source>
        <dbReference type="PROSITE" id="PS51760"/>
    </source>
</evidence>
<dbReference type="KEGG" id="fmr:Fuma_02997"/>
<sequence precursor="true">MRNTGTLSIFGLIGLLTFVMPASAQEFDGKWHALFDTPAGLQIYHFDFQNNSGKVTARAAVETADRKRDVAFKEAKLDGDTLTFVELRKFGERELRIEYTGTLSDKGITLVRKIGDFGSQESVATRKVPKHEPASTAPVVEVQIERIIKDAFKDSFRIGTAGDFPARYSSHELKVAAEHFNAVTPENCMKPERIHPEEGKWRFEQSDALVQWATNNKMSVHGHTLVWHAQTRDWFFRDGEREVVTKRMKAHIDTLVGRYKGKIQSWDVVNEAINDGGNQETGQTENLRNSKWVQTLGPEFLTFAFKFAARSRPQRRSLLQRLQHRIWSEARQFDGPAETPAQRRSAGSRGWNSGSLADRKRPLRRHRQGDFGLRFVGAEGQHHRA</sequence>
<evidence type="ECO:0000313" key="9">
    <source>
        <dbReference type="Proteomes" id="UP000187735"/>
    </source>
</evidence>
<feature type="domain" description="GH10" evidence="7">
    <location>
        <begin position="142"/>
        <end position="385"/>
    </location>
</feature>
<keyword evidence="6" id="KW-0732">Signal</keyword>
<dbReference type="SMART" id="SM00633">
    <property type="entry name" value="Glyco_10"/>
    <property type="match status" value="1"/>
</dbReference>
<keyword evidence="9" id="KW-1185">Reference proteome</keyword>
<feature type="signal peptide" evidence="6">
    <location>
        <begin position="1"/>
        <end position="24"/>
    </location>
</feature>
<dbReference type="PANTHER" id="PTHR31490:SF90">
    <property type="entry name" value="ENDO-1,4-BETA-XYLANASE A"/>
    <property type="match status" value="1"/>
</dbReference>
<feature type="chain" id="PRO_5012998476" evidence="6">
    <location>
        <begin position="25"/>
        <end position="385"/>
    </location>
</feature>
<feature type="region of interest" description="Disordered" evidence="5">
    <location>
        <begin position="331"/>
        <end position="385"/>
    </location>
</feature>
<keyword evidence="8" id="KW-0858">Xylan degradation</keyword>
<keyword evidence="1 8" id="KW-0378">Hydrolase</keyword>
<proteinExistence type="predicted"/>